<name>A0A1I4MQF2_9HYPH</name>
<dbReference type="AlphaFoldDB" id="A0A1I4MQF2"/>
<dbReference type="Gene3D" id="3.40.50.2000">
    <property type="entry name" value="Glycogen Phosphorylase B"/>
    <property type="match status" value="1"/>
</dbReference>
<dbReference type="EMBL" id="FOSV01000042">
    <property type="protein sequence ID" value="SFM05253.1"/>
    <property type="molecule type" value="Genomic_DNA"/>
</dbReference>
<dbReference type="GO" id="GO:0016740">
    <property type="term" value="F:transferase activity"/>
    <property type="evidence" value="ECO:0007669"/>
    <property type="project" value="UniProtKB-KW"/>
</dbReference>
<protein>
    <submittedName>
        <fullName evidence="1">Glycosyl transferases group 1</fullName>
    </submittedName>
</protein>
<proteinExistence type="predicted"/>
<dbReference type="Proteomes" id="UP000198804">
    <property type="component" value="Unassembled WGS sequence"/>
</dbReference>
<reference evidence="2" key="1">
    <citation type="submission" date="2016-10" db="EMBL/GenBank/DDBJ databases">
        <authorList>
            <person name="Varghese N."/>
            <person name="Submissions S."/>
        </authorList>
    </citation>
    <scope>NUCLEOTIDE SEQUENCE [LARGE SCALE GENOMIC DNA]</scope>
    <source>
        <strain evidence="2">CGMCC 1.6474</strain>
    </source>
</reference>
<dbReference type="OrthoDB" id="9807209at2"/>
<gene>
    <name evidence="1" type="ORF">SAMN04488125_1429</name>
</gene>
<organism evidence="1 2">
    <name type="scientific">Methylorubrum salsuginis</name>
    <dbReference type="NCBI Taxonomy" id="414703"/>
    <lineage>
        <taxon>Bacteria</taxon>
        <taxon>Pseudomonadati</taxon>
        <taxon>Pseudomonadota</taxon>
        <taxon>Alphaproteobacteria</taxon>
        <taxon>Hyphomicrobiales</taxon>
        <taxon>Methylobacteriaceae</taxon>
        <taxon>Methylorubrum</taxon>
    </lineage>
</organism>
<sequence>MRRRPRVLLIAPIRPARSGNGLAMRVALFVEAAENFAELDVVVVPVAGATSAPLPPFRETTRLHEAPASPNRTLSLIGRIPVEARADALRAYGRPSLSGLLTAEAHHLVARLASTRSFDLVVVLRTYMLPLAEAVADTTALALDLDEDDLNSALSQSRIALAHGRSTRAAWLMADATAIDRMIALHEGRLAASFTSCEGDGTTLRRRHPGLRPIIVNNAVAIPRVPTRRHDGQTLLFVGAFGHLANVDGIAWFAESVVPRLHRRLPWGFRVIVAGNGPPPRVLQLNRHPRIEIVSNFESAAPLYARATIAIAPLRFGGGARTKIIEAAAHGVACVAHRASVNGKLADAGWAAGSAPDFATACAEALQDPEGRRAREASGRAIARTVYDRNAVIARLTRQLAHLVPLW</sequence>
<dbReference type="SUPFAM" id="SSF53756">
    <property type="entry name" value="UDP-Glycosyltransferase/glycogen phosphorylase"/>
    <property type="match status" value="1"/>
</dbReference>
<keyword evidence="2" id="KW-1185">Reference proteome</keyword>
<evidence type="ECO:0000313" key="1">
    <source>
        <dbReference type="EMBL" id="SFM05253.1"/>
    </source>
</evidence>
<keyword evidence="1" id="KW-0808">Transferase</keyword>
<dbReference type="Pfam" id="PF13692">
    <property type="entry name" value="Glyco_trans_1_4"/>
    <property type="match status" value="1"/>
</dbReference>
<evidence type="ECO:0000313" key="2">
    <source>
        <dbReference type="Proteomes" id="UP000198804"/>
    </source>
</evidence>
<accession>A0A1I4MQF2</accession>
<dbReference type="STRING" id="414703.SAMN04488125_1429"/>